<keyword evidence="2" id="KW-0560">Oxidoreductase</keyword>
<dbReference type="GO" id="GO:0005829">
    <property type="term" value="C:cytosol"/>
    <property type="evidence" value="ECO:0007669"/>
    <property type="project" value="TreeGrafter"/>
</dbReference>
<evidence type="ECO:0000256" key="2">
    <source>
        <dbReference type="ARBA" id="ARBA00023002"/>
    </source>
</evidence>
<dbReference type="InterPro" id="IPR002347">
    <property type="entry name" value="SDR_fam"/>
</dbReference>
<reference evidence="3 4" key="1">
    <citation type="submission" date="2017-05" db="EMBL/GenBank/DDBJ databases">
        <authorList>
            <person name="Varghese N."/>
            <person name="Submissions S."/>
        </authorList>
    </citation>
    <scope>NUCLEOTIDE SEQUENCE [LARGE SCALE GENOMIC DNA]</scope>
    <source>
        <strain evidence="3 4">DSM 19036</strain>
    </source>
</reference>
<dbReference type="InterPro" id="IPR036291">
    <property type="entry name" value="NAD(P)-bd_dom_sf"/>
</dbReference>
<keyword evidence="4" id="KW-1185">Reference proteome</keyword>
<dbReference type="Proteomes" id="UP000320300">
    <property type="component" value="Unassembled WGS sequence"/>
</dbReference>
<dbReference type="AlphaFoldDB" id="A0A521AAT7"/>
<dbReference type="PANTHER" id="PTHR43391:SF86">
    <property type="entry name" value="SHORT-CHAIN DEHYDROGENASE_REDUCTASE FAMILY PROTEIN"/>
    <property type="match status" value="1"/>
</dbReference>
<organism evidence="3 4">
    <name type="scientific">Pedobacter westerhofensis</name>
    <dbReference type="NCBI Taxonomy" id="425512"/>
    <lineage>
        <taxon>Bacteria</taxon>
        <taxon>Pseudomonadati</taxon>
        <taxon>Bacteroidota</taxon>
        <taxon>Sphingobacteriia</taxon>
        <taxon>Sphingobacteriales</taxon>
        <taxon>Sphingobacteriaceae</taxon>
        <taxon>Pedobacter</taxon>
    </lineage>
</organism>
<accession>A0A521AAT7</accession>
<protein>
    <submittedName>
        <fullName evidence="3">Enoyl-(Acyl carrier protein) reductase</fullName>
    </submittedName>
</protein>
<dbReference type="SUPFAM" id="SSF51735">
    <property type="entry name" value="NAD(P)-binding Rossmann-fold domains"/>
    <property type="match status" value="1"/>
</dbReference>
<gene>
    <name evidence="3" type="ORF">SAMN06265348_10117</name>
</gene>
<dbReference type="PANTHER" id="PTHR43391">
    <property type="entry name" value="RETINOL DEHYDROGENASE-RELATED"/>
    <property type="match status" value="1"/>
</dbReference>
<sequence length="132" mass="14537">MYDASKFAIERFCESLAYELAPLNIGVKIIEPGIVVTELVDKAPAVAHPNYQDLADSMAKTFSLDGASKSDDIAEVVYQAATDGSSKLRYICGEDAIQFYAKRMEFGDEAFIKDMHQLIDVAKSNSSFTPKQ</sequence>
<comment type="similarity">
    <text evidence="1">Belongs to the short-chain dehydrogenases/reductases (SDR) family.</text>
</comment>
<dbReference type="GO" id="GO:0016491">
    <property type="term" value="F:oxidoreductase activity"/>
    <property type="evidence" value="ECO:0007669"/>
    <property type="project" value="UniProtKB-KW"/>
</dbReference>
<dbReference type="PRINTS" id="PR00081">
    <property type="entry name" value="GDHRDH"/>
</dbReference>
<evidence type="ECO:0000313" key="4">
    <source>
        <dbReference type="Proteomes" id="UP000320300"/>
    </source>
</evidence>
<evidence type="ECO:0000313" key="3">
    <source>
        <dbReference type="EMBL" id="SMO31915.1"/>
    </source>
</evidence>
<dbReference type="Pfam" id="PF13561">
    <property type="entry name" value="adh_short_C2"/>
    <property type="match status" value="1"/>
</dbReference>
<evidence type="ECO:0000256" key="1">
    <source>
        <dbReference type="ARBA" id="ARBA00006484"/>
    </source>
</evidence>
<dbReference type="EMBL" id="FXTN01000001">
    <property type="protein sequence ID" value="SMO31915.1"/>
    <property type="molecule type" value="Genomic_DNA"/>
</dbReference>
<name>A0A521AAT7_9SPHI</name>
<dbReference type="Gene3D" id="3.40.50.720">
    <property type="entry name" value="NAD(P)-binding Rossmann-like Domain"/>
    <property type="match status" value="1"/>
</dbReference>
<proteinExistence type="inferred from homology"/>